<keyword evidence="6 14" id="KW-0418">Kinase</keyword>
<keyword evidence="7" id="KW-0902">Two-component regulatory system</keyword>
<dbReference type="SMART" id="SM00388">
    <property type="entry name" value="HisKA"/>
    <property type="match status" value="1"/>
</dbReference>
<evidence type="ECO:0000313" key="15">
    <source>
        <dbReference type="Proteomes" id="UP000292927"/>
    </source>
</evidence>
<dbReference type="Pfam" id="PF00512">
    <property type="entry name" value="HisKA"/>
    <property type="match status" value="1"/>
</dbReference>
<dbReference type="Pfam" id="PF00072">
    <property type="entry name" value="Response_reg"/>
    <property type="match status" value="1"/>
</dbReference>
<feature type="domain" description="Histidine kinase" evidence="12">
    <location>
        <begin position="565"/>
        <end position="786"/>
    </location>
</feature>
<dbReference type="FunFam" id="3.30.565.10:FF:000010">
    <property type="entry name" value="Sensor histidine kinase RcsC"/>
    <property type="match status" value="1"/>
</dbReference>
<dbReference type="InterPro" id="IPR011006">
    <property type="entry name" value="CheY-like_superfamily"/>
</dbReference>
<organism evidence="14 15">
    <name type="scientific">Cuneatibacter caecimuris</name>
    <dbReference type="NCBI Taxonomy" id="1796618"/>
    <lineage>
        <taxon>Bacteria</taxon>
        <taxon>Bacillati</taxon>
        <taxon>Bacillota</taxon>
        <taxon>Clostridia</taxon>
        <taxon>Lachnospirales</taxon>
        <taxon>Lachnospiraceae</taxon>
        <taxon>Cuneatibacter</taxon>
    </lineage>
</organism>
<feature type="modified residue" description="4-aspartylphosphate" evidence="10">
    <location>
        <position position="859"/>
    </location>
</feature>
<comment type="caution">
    <text evidence="14">The sequence shown here is derived from an EMBL/GenBank/DDBJ whole genome shotgun (WGS) entry which is preliminary data.</text>
</comment>
<evidence type="ECO:0000256" key="6">
    <source>
        <dbReference type="ARBA" id="ARBA00022777"/>
    </source>
</evidence>
<accession>A0A4V2F8A9</accession>
<protein>
    <recommendedName>
        <fullName evidence="9">Circadian input-output histidine kinase CikA</fullName>
        <ecNumber evidence="3">2.7.13.3</ecNumber>
    </recommendedName>
    <alternativeName>
        <fullName evidence="4">Stage 0 sporulation protein A homolog</fullName>
    </alternativeName>
</protein>
<comment type="similarity">
    <text evidence="2">In the N-terminal section; belongs to the phytochrome family.</text>
</comment>
<evidence type="ECO:0000256" key="9">
    <source>
        <dbReference type="ARBA" id="ARBA00074306"/>
    </source>
</evidence>
<keyword evidence="15" id="KW-1185">Reference proteome</keyword>
<evidence type="ECO:0000256" key="7">
    <source>
        <dbReference type="ARBA" id="ARBA00023012"/>
    </source>
</evidence>
<evidence type="ECO:0000256" key="8">
    <source>
        <dbReference type="ARBA" id="ARBA00024867"/>
    </source>
</evidence>
<dbReference type="SUPFAM" id="SSF55874">
    <property type="entry name" value="ATPase domain of HSP90 chaperone/DNA topoisomerase II/histidine kinase"/>
    <property type="match status" value="1"/>
</dbReference>
<proteinExistence type="inferred from homology"/>
<dbReference type="InterPro" id="IPR036097">
    <property type="entry name" value="HisK_dim/P_sf"/>
</dbReference>
<dbReference type="EC" id="2.7.13.3" evidence="3"/>
<evidence type="ECO:0000256" key="1">
    <source>
        <dbReference type="ARBA" id="ARBA00000085"/>
    </source>
</evidence>
<dbReference type="PROSITE" id="PS50109">
    <property type="entry name" value="HIS_KIN"/>
    <property type="match status" value="1"/>
</dbReference>
<dbReference type="GO" id="GO:0000155">
    <property type="term" value="F:phosphorelay sensor kinase activity"/>
    <property type="evidence" value="ECO:0007669"/>
    <property type="project" value="InterPro"/>
</dbReference>
<dbReference type="CDD" id="cd01007">
    <property type="entry name" value="PBP2_BvgS_HisK_like"/>
    <property type="match status" value="1"/>
</dbReference>
<dbReference type="Gene3D" id="3.30.565.10">
    <property type="entry name" value="Histidine kinase-like ATPase, C-terminal domain"/>
    <property type="match status" value="1"/>
</dbReference>
<dbReference type="Proteomes" id="UP000292927">
    <property type="component" value="Unassembled WGS sequence"/>
</dbReference>
<gene>
    <name evidence="14" type="ORF">EV209_0902</name>
</gene>
<dbReference type="SMART" id="SM00387">
    <property type="entry name" value="HATPase_c"/>
    <property type="match status" value="1"/>
</dbReference>
<keyword evidence="5 10" id="KW-0597">Phosphoprotein</keyword>
<dbReference type="EMBL" id="SGXF01000001">
    <property type="protein sequence ID" value="RZT02777.1"/>
    <property type="molecule type" value="Genomic_DNA"/>
</dbReference>
<keyword evidence="11" id="KW-1133">Transmembrane helix</keyword>
<name>A0A4V2F8A9_9FIRM</name>
<dbReference type="PRINTS" id="PR00344">
    <property type="entry name" value="BCTRLSENSOR"/>
</dbReference>
<keyword evidence="6 14" id="KW-0808">Transferase</keyword>
<evidence type="ECO:0000256" key="11">
    <source>
        <dbReference type="SAM" id="Phobius"/>
    </source>
</evidence>
<dbReference type="SMART" id="SM00448">
    <property type="entry name" value="REC"/>
    <property type="match status" value="1"/>
</dbReference>
<dbReference type="InterPro" id="IPR003594">
    <property type="entry name" value="HATPase_dom"/>
</dbReference>
<evidence type="ECO:0000256" key="2">
    <source>
        <dbReference type="ARBA" id="ARBA00006402"/>
    </source>
</evidence>
<dbReference type="InterPro" id="IPR001789">
    <property type="entry name" value="Sig_transdc_resp-reg_receiver"/>
</dbReference>
<evidence type="ECO:0000256" key="10">
    <source>
        <dbReference type="PROSITE-ProRule" id="PRU00169"/>
    </source>
</evidence>
<dbReference type="Gene3D" id="3.40.190.10">
    <property type="entry name" value="Periplasmic binding protein-like II"/>
    <property type="match status" value="4"/>
</dbReference>
<dbReference type="SMART" id="SM00062">
    <property type="entry name" value="PBPb"/>
    <property type="match status" value="1"/>
</dbReference>
<dbReference type="SUPFAM" id="SSF47384">
    <property type="entry name" value="Homodimeric domain of signal transducing histidine kinase"/>
    <property type="match status" value="1"/>
</dbReference>
<dbReference type="AlphaFoldDB" id="A0A4V2F8A9"/>
<keyword evidence="11" id="KW-0472">Membrane</keyword>
<comment type="function">
    <text evidence="8">May play the central regulatory role in sporulation. It may be an element of the effector pathway responsible for the activation of sporulation genes in response to nutritional stress. Spo0A may act in concert with spo0H (a sigma factor) to control the expression of some genes that are critical to the sporulation process.</text>
</comment>
<comment type="catalytic activity">
    <reaction evidence="1">
        <text>ATP + protein L-histidine = ADP + protein N-phospho-L-histidine.</text>
        <dbReference type="EC" id="2.7.13.3"/>
    </reaction>
</comment>
<evidence type="ECO:0000259" key="13">
    <source>
        <dbReference type="PROSITE" id="PS50110"/>
    </source>
</evidence>
<dbReference type="PROSITE" id="PS50110">
    <property type="entry name" value="RESPONSE_REGULATORY"/>
    <property type="match status" value="1"/>
</dbReference>
<dbReference type="CDD" id="cd16922">
    <property type="entry name" value="HATPase_EvgS-ArcB-TorS-like"/>
    <property type="match status" value="1"/>
</dbReference>
<dbReference type="Pfam" id="PF02518">
    <property type="entry name" value="HATPase_c"/>
    <property type="match status" value="1"/>
</dbReference>
<keyword evidence="11" id="KW-0812">Transmembrane</keyword>
<dbReference type="InterPro" id="IPR005467">
    <property type="entry name" value="His_kinase_dom"/>
</dbReference>
<dbReference type="CDD" id="cd17546">
    <property type="entry name" value="REC_hyHK_CKI1_RcsC-like"/>
    <property type="match status" value="1"/>
</dbReference>
<evidence type="ECO:0000313" key="14">
    <source>
        <dbReference type="EMBL" id="RZT02777.1"/>
    </source>
</evidence>
<evidence type="ECO:0000256" key="3">
    <source>
        <dbReference type="ARBA" id="ARBA00012438"/>
    </source>
</evidence>
<dbReference type="InterPro" id="IPR004358">
    <property type="entry name" value="Sig_transdc_His_kin-like_C"/>
</dbReference>
<feature type="domain" description="Response regulatory" evidence="13">
    <location>
        <begin position="807"/>
        <end position="928"/>
    </location>
</feature>
<reference evidence="14 15" key="1">
    <citation type="submission" date="2019-02" db="EMBL/GenBank/DDBJ databases">
        <title>Genomic Encyclopedia of Type Strains, Phase IV (KMG-IV): sequencing the most valuable type-strain genomes for metagenomic binning, comparative biology and taxonomic classification.</title>
        <authorList>
            <person name="Goeker M."/>
        </authorList>
    </citation>
    <scope>NUCLEOTIDE SEQUENCE [LARGE SCALE GENOMIC DNA]</scope>
    <source>
        <strain evidence="14 15">DSM 29486</strain>
    </source>
</reference>
<evidence type="ECO:0000256" key="5">
    <source>
        <dbReference type="ARBA" id="ARBA00022553"/>
    </source>
</evidence>
<dbReference type="InterPro" id="IPR003661">
    <property type="entry name" value="HisK_dim/P_dom"/>
</dbReference>
<evidence type="ECO:0000259" key="12">
    <source>
        <dbReference type="PROSITE" id="PS50109"/>
    </source>
</evidence>
<dbReference type="Pfam" id="PF00497">
    <property type="entry name" value="SBP_bac_3"/>
    <property type="match status" value="1"/>
</dbReference>
<feature type="transmembrane region" description="Helical" evidence="11">
    <location>
        <begin position="515"/>
        <end position="536"/>
    </location>
</feature>
<dbReference type="Gene3D" id="3.40.50.2300">
    <property type="match status" value="1"/>
</dbReference>
<dbReference type="SUPFAM" id="SSF52172">
    <property type="entry name" value="CheY-like"/>
    <property type="match status" value="1"/>
</dbReference>
<evidence type="ECO:0000256" key="4">
    <source>
        <dbReference type="ARBA" id="ARBA00018672"/>
    </source>
</evidence>
<dbReference type="PANTHER" id="PTHR45339:SF1">
    <property type="entry name" value="HYBRID SIGNAL TRANSDUCTION HISTIDINE KINASE J"/>
    <property type="match status" value="1"/>
</dbReference>
<dbReference type="InterPro" id="IPR036890">
    <property type="entry name" value="HATPase_C_sf"/>
</dbReference>
<dbReference type="SUPFAM" id="SSF53850">
    <property type="entry name" value="Periplasmic binding protein-like II"/>
    <property type="match status" value="2"/>
</dbReference>
<dbReference type="PANTHER" id="PTHR45339">
    <property type="entry name" value="HYBRID SIGNAL TRANSDUCTION HISTIDINE KINASE J"/>
    <property type="match status" value="1"/>
</dbReference>
<dbReference type="CDD" id="cd00082">
    <property type="entry name" value="HisKA"/>
    <property type="match status" value="1"/>
</dbReference>
<dbReference type="InterPro" id="IPR001638">
    <property type="entry name" value="Solute-binding_3/MltF_N"/>
</dbReference>
<dbReference type="Gene3D" id="1.10.287.130">
    <property type="match status" value="1"/>
</dbReference>
<sequence>MNIARKIPGKIFSFFLIAVILTVFLPPVLVESAEKESKVLRVAFPETPGFTEMDEKGVRSGIVVDYLNEIAKYTGWTYEYVESTAEEVVDDFLAGKFDLMGGTYYIQGFEKYFGYPEYNCGYSKSVLLARKDDDSVNSVSLESLNGKVIGVYDRAVENVRRLKEFLAMNGLDCTIQEYGLEDLSEDGNLYRFLREGQVDLLLGNGQELSDGFKQVASYDSQPHYIVTQPGDQETLNELNMALEKIMESDPDFWENTYEANFLNVQTDVFQLNKEEIAYVQEKESIVVAVVDKWHPLFCENILEDVHNGVIPDILDKVTEFSGLKFTYLFAESYQDSIKMVQEGKADMLGFFLGSEDDAAQMGLALTKPYAALNGIVVRNKAVSYPGENLIGGVLKGRKGPESIEAAEIREFDTIREALDAVNAGKIDFVYGISSHMEQYIQQGDYTNLVPVALLNDRSEISFALQRPVEPELLTIINKAVNQIPEDEKSTILNKNVVLMGFNRTPLSELIHSNPVFFVCVVAVFVLSLAAAALAVMRSRMRAASIQNELEKAEAESRAKGEFLSRMSHEIRTPMNAVVGLTDITSMMQDVPEPVRKNLEKIKSSSRYLLSLISDILDMSRIDSGKMTVSREPFSMGRMLNELESMMASEAERRGLEFCLKKEMQHDGFTGDELRLRQVLTNLLSNAFKFTPAGGHVLLEVTESENKESGSRFLFRVKDDGIGISEEAQERIFEEFEQSGTSSSKSQGTGLGLPISKNIVSLMGGELRMKSSPGKGSEFYFTVEFPYGEISMAQPEVKSPSDMLKGMKVLLAEDNDLNAEIAQGLLAMQGASVIRAENGRQAVDYFMNSRPGEYQAVLMDIQMPEMNGLEAAKKIRSSSHEDAGKIQIIAMTANSFREDQEAARAAGMNAFVAKPLDVEYLYTVLKRVSDFG</sequence>